<gene>
    <name evidence="2" type="ORF">SAMN02910451_00413</name>
</gene>
<dbReference type="InterPro" id="IPR023404">
    <property type="entry name" value="rSAM_horseshoe"/>
</dbReference>
<dbReference type="Pfam" id="PF04055">
    <property type="entry name" value="Radical_SAM"/>
    <property type="match status" value="1"/>
</dbReference>
<evidence type="ECO:0000313" key="2">
    <source>
        <dbReference type="EMBL" id="SCX82516.1"/>
    </source>
</evidence>
<evidence type="ECO:0000259" key="1">
    <source>
        <dbReference type="PROSITE" id="PS51918"/>
    </source>
</evidence>
<dbReference type="EMBL" id="FMUR01000004">
    <property type="protein sequence ID" value="SCX82516.1"/>
    <property type="molecule type" value="Genomic_DNA"/>
</dbReference>
<dbReference type="InterPro" id="IPR006638">
    <property type="entry name" value="Elp3/MiaA/NifB-like_rSAM"/>
</dbReference>
<dbReference type="AlphaFoldDB" id="A0A1G5AXF3"/>
<dbReference type="RefSeq" id="WP_074461217.1">
    <property type="nucleotide sequence ID" value="NZ_FMUR01000004.1"/>
</dbReference>
<dbReference type="PANTHER" id="PTHR42731">
    <property type="entry name" value="SLL1084 PROTEIN"/>
    <property type="match status" value="1"/>
</dbReference>
<dbReference type="STRING" id="185008.bhn_I1353"/>
<protein>
    <submittedName>
        <fullName evidence="2">Radical SAM family uncharacterized protein</fullName>
    </submittedName>
</protein>
<dbReference type="GO" id="GO:0003824">
    <property type="term" value="F:catalytic activity"/>
    <property type="evidence" value="ECO:0007669"/>
    <property type="project" value="InterPro"/>
</dbReference>
<evidence type="ECO:0000313" key="3">
    <source>
        <dbReference type="Proteomes" id="UP000183047"/>
    </source>
</evidence>
<dbReference type="PROSITE" id="PS51918">
    <property type="entry name" value="RADICAL_SAM"/>
    <property type="match status" value="1"/>
</dbReference>
<keyword evidence="3" id="KW-1185">Reference proteome</keyword>
<dbReference type="SUPFAM" id="SSF102114">
    <property type="entry name" value="Radical SAM enzymes"/>
    <property type="match status" value="1"/>
</dbReference>
<dbReference type="Gene3D" id="3.80.30.20">
    <property type="entry name" value="tm_1862 like domain"/>
    <property type="match status" value="1"/>
</dbReference>
<organism evidence="2 3">
    <name type="scientific">Butyrivibrio hungatei</name>
    <dbReference type="NCBI Taxonomy" id="185008"/>
    <lineage>
        <taxon>Bacteria</taxon>
        <taxon>Bacillati</taxon>
        <taxon>Bacillota</taxon>
        <taxon>Clostridia</taxon>
        <taxon>Lachnospirales</taxon>
        <taxon>Lachnospiraceae</taxon>
        <taxon>Butyrivibrio</taxon>
    </lineage>
</organism>
<dbReference type="InterPro" id="IPR007197">
    <property type="entry name" value="rSAM"/>
</dbReference>
<dbReference type="InterPro" id="IPR023862">
    <property type="entry name" value="CHP03960_rSAM"/>
</dbReference>
<dbReference type="SFLD" id="SFLDS00029">
    <property type="entry name" value="Radical_SAM"/>
    <property type="match status" value="1"/>
</dbReference>
<dbReference type="CDD" id="cd01335">
    <property type="entry name" value="Radical_SAM"/>
    <property type="match status" value="1"/>
</dbReference>
<dbReference type="SFLD" id="SFLDG01082">
    <property type="entry name" value="B12-binding_domain_containing"/>
    <property type="match status" value="1"/>
</dbReference>
<sequence>MNYNLALSDDILLSIEKPERYIGNEVNSIMKDKKAVDIRFAMCFPDVYEIGMSHLGIQILYGMFNSFEDVWCERVYSPWLDMDEVLRKEGIPLFALESQEPVKDFDFLGFTLQYEMCYTNILQILDLSKIPLLAKDRTWDHPIVIGGGPCTYNPEPIADFFDIFYIGEGETRYREIFDYYKKCKADGTSREDFLHACAKMPGIYVPGLYNVEYKEDGTIKSMLPIYDDVPKTIKKEMCLEISDVFYPTKPVVPYIKITQDRVVLEIMRGCIRGCRFCQAGQLYKPLREKDVEHLKELAIESLKNTGYEEISLSSLSSSDYSKLPELIDFLIKSCNERKVNISLPSLRIDAFSLDVMSKVQDVKKSSLTFAPEAGTQRMRDVINKGLTEEDILRGSHEAFLGGWNKVKLYFMLGLPTETDDDILGIGEIANKVAAEYFETVPKEKRNGRTIDIVASTSFFVPKPFTPFQWAPMNTKEEFLEKANKTRKGIMSQLNQKHIKYNWHEADASMMEGVLARGDRKLCDVILKAYEKSCIFDAWGEYFKFDVWMDTFKECGVDPMFYTVRERSDDEIFPWDILNCGVTKSFLLREWKNALAGNKSSNCRNGCLGCGAASYGVGVCFENKLK</sequence>
<proteinExistence type="predicted"/>
<dbReference type="Proteomes" id="UP000183047">
    <property type="component" value="Unassembled WGS sequence"/>
</dbReference>
<dbReference type="PANTHER" id="PTHR42731:SF1">
    <property type="entry name" value="RADICAL SAM DOMAIN PROTEIN"/>
    <property type="match status" value="1"/>
</dbReference>
<reference evidence="3" key="1">
    <citation type="submission" date="2016-10" db="EMBL/GenBank/DDBJ databases">
        <authorList>
            <person name="Varghese N."/>
            <person name="Submissions S."/>
        </authorList>
    </citation>
    <scope>NUCLEOTIDE SEQUENCE [LARGE SCALE GENOMIC DNA]</scope>
    <source>
        <strain evidence="3">XBD2006</strain>
    </source>
</reference>
<dbReference type="OrthoDB" id="9806827at2"/>
<dbReference type="InterPro" id="IPR058240">
    <property type="entry name" value="rSAM_sf"/>
</dbReference>
<dbReference type="InterPro" id="IPR045784">
    <property type="entry name" value="Radical_SAM_N2"/>
</dbReference>
<dbReference type="Gene3D" id="3.40.50.280">
    <property type="entry name" value="Cobalamin-binding domain"/>
    <property type="match status" value="1"/>
</dbReference>
<feature type="domain" description="Radical SAM core" evidence="1">
    <location>
        <begin position="256"/>
        <end position="501"/>
    </location>
</feature>
<dbReference type="GO" id="GO:0051536">
    <property type="term" value="F:iron-sulfur cluster binding"/>
    <property type="evidence" value="ECO:0007669"/>
    <property type="project" value="InterPro"/>
</dbReference>
<dbReference type="NCBIfam" id="TIGR03960">
    <property type="entry name" value="rSAM_fuse_unch"/>
    <property type="match status" value="1"/>
</dbReference>
<accession>A0A1G5AXF3</accession>
<dbReference type="Pfam" id="PF19864">
    <property type="entry name" value="Radical_SAM_N2"/>
    <property type="match status" value="1"/>
</dbReference>
<name>A0A1G5AXF3_9FIRM</name>
<dbReference type="SMART" id="SM00729">
    <property type="entry name" value="Elp3"/>
    <property type="match status" value="1"/>
</dbReference>